<dbReference type="PANTHER" id="PTHR30447">
    <property type="entry name" value="FRUCTOSE-1,6-BISPHOSPHATASE CLASS 2"/>
    <property type="match status" value="1"/>
</dbReference>
<evidence type="ECO:0000256" key="3">
    <source>
        <dbReference type="ARBA" id="ARBA00008989"/>
    </source>
</evidence>
<comment type="similarity">
    <text evidence="3 8">Belongs to the FBPase class 2 family.</text>
</comment>
<keyword evidence="6" id="KW-0464">Manganese</keyword>
<dbReference type="GO" id="GO:0046872">
    <property type="term" value="F:metal ion binding"/>
    <property type="evidence" value="ECO:0007669"/>
    <property type="project" value="UniProtKB-KW"/>
</dbReference>
<evidence type="ECO:0000313" key="10">
    <source>
        <dbReference type="Proteomes" id="UP000319769"/>
    </source>
</evidence>
<dbReference type="InterPro" id="IPR004464">
    <property type="entry name" value="FBPase_class-2/SBPase"/>
</dbReference>
<comment type="caution">
    <text evidence="9">The sequence shown here is derived from an EMBL/GenBank/DDBJ whole genome shotgun (WGS) entry which is preliminary data.</text>
</comment>
<dbReference type="UniPathway" id="UPA00138"/>
<dbReference type="PANTHER" id="PTHR30447:SF0">
    <property type="entry name" value="FRUCTOSE-1,6-BISPHOSPHATASE 1 CLASS 2-RELATED"/>
    <property type="match status" value="1"/>
</dbReference>
<evidence type="ECO:0000256" key="1">
    <source>
        <dbReference type="ARBA" id="ARBA00001273"/>
    </source>
</evidence>
<dbReference type="GO" id="GO:0042132">
    <property type="term" value="F:fructose 1,6-bisphosphate 1-phosphatase activity"/>
    <property type="evidence" value="ECO:0007669"/>
    <property type="project" value="UniProtKB-EC"/>
</dbReference>
<evidence type="ECO:0000313" key="9">
    <source>
        <dbReference type="EMBL" id="KAA9166054.1"/>
    </source>
</evidence>
<dbReference type="Proteomes" id="UP000319769">
    <property type="component" value="Unassembled WGS sequence"/>
</dbReference>
<dbReference type="Gene3D" id="3.40.190.90">
    <property type="match status" value="1"/>
</dbReference>
<dbReference type="Pfam" id="PF03320">
    <property type="entry name" value="FBPase_glpX"/>
    <property type="match status" value="1"/>
</dbReference>
<name>A0A5N0VL40_9PSEU</name>
<comment type="catalytic activity">
    <reaction evidence="1">
        <text>beta-D-fructose 1,6-bisphosphate + H2O = beta-D-fructose 6-phosphate + phosphate</text>
        <dbReference type="Rhea" id="RHEA:11064"/>
        <dbReference type="ChEBI" id="CHEBI:15377"/>
        <dbReference type="ChEBI" id="CHEBI:32966"/>
        <dbReference type="ChEBI" id="CHEBI:43474"/>
        <dbReference type="ChEBI" id="CHEBI:57634"/>
        <dbReference type="EC" id="3.1.3.11"/>
    </reaction>
</comment>
<evidence type="ECO:0000256" key="7">
    <source>
        <dbReference type="ARBA" id="ARBA00023277"/>
    </source>
</evidence>
<evidence type="ECO:0000256" key="2">
    <source>
        <dbReference type="ARBA" id="ARBA00004742"/>
    </source>
</evidence>
<dbReference type="Gene3D" id="3.30.540.10">
    <property type="entry name" value="Fructose-1,6-Bisphosphatase, subunit A, domain 1"/>
    <property type="match status" value="1"/>
</dbReference>
<gene>
    <name evidence="9" type="ORF">FPZ12_003630</name>
</gene>
<keyword evidence="7 8" id="KW-0119">Carbohydrate metabolism</keyword>
<keyword evidence="4" id="KW-0479">Metal-binding</keyword>
<dbReference type="SUPFAM" id="SSF56655">
    <property type="entry name" value="Carbohydrate phosphatase"/>
    <property type="match status" value="1"/>
</dbReference>
<evidence type="ECO:0000256" key="5">
    <source>
        <dbReference type="ARBA" id="ARBA00022801"/>
    </source>
</evidence>
<dbReference type="GO" id="GO:0005829">
    <property type="term" value="C:cytosol"/>
    <property type="evidence" value="ECO:0007669"/>
    <property type="project" value="TreeGrafter"/>
</dbReference>
<dbReference type="GO" id="GO:0006094">
    <property type="term" value="P:gluconeogenesis"/>
    <property type="evidence" value="ECO:0007669"/>
    <property type="project" value="UniProtKB-UniPathway"/>
</dbReference>
<keyword evidence="10" id="KW-1185">Reference proteome</keyword>
<dbReference type="GO" id="GO:0030388">
    <property type="term" value="P:fructose 1,6-bisphosphate metabolic process"/>
    <property type="evidence" value="ECO:0007669"/>
    <property type="project" value="TreeGrafter"/>
</dbReference>
<dbReference type="OrthoDB" id="9779353at2"/>
<keyword evidence="5" id="KW-0378">Hydrolase</keyword>
<accession>A0A5N0VL40</accession>
<dbReference type="PIRSF" id="PIRSF004532">
    <property type="entry name" value="GlpX"/>
    <property type="match status" value="1"/>
</dbReference>
<reference evidence="9" key="1">
    <citation type="submission" date="2019-09" db="EMBL/GenBank/DDBJ databases">
        <authorList>
            <person name="Teo W.F.A."/>
            <person name="Duangmal K."/>
        </authorList>
    </citation>
    <scope>NUCLEOTIDE SEQUENCE [LARGE SCALE GENOMIC DNA]</scope>
    <source>
        <strain evidence="9">K81G1</strain>
    </source>
</reference>
<protein>
    <recommendedName>
        <fullName evidence="8">Fructose-1,6-bisphosphatase</fullName>
    </recommendedName>
</protein>
<evidence type="ECO:0000256" key="6">
    <source>
        <dbReference type="ARBA" id="ARBA00023211"/>
    </source>
</evidence>
<evidence type="ECO:0000256" key="8">
    <source>
        <dbReference type="PIRNR" id="PIRNR004532"/>
    </source>
</evidence>
<dbReference type="EMBL" id="VMNW02000003">
    <property type="protein sequence ID" value="KAA9166054.1"/>
    <property type="molecule type" value="Genomic_DNA"/>
</dbReference>
<dbReference type="GO" id="GO:0006071">
    <property type="term" value="P:glycerol metabolic process"/>
    <property type="evidence" value="ECO:0007669"/>
    <property type="project" value="InterPro"/>
</dbReference>
<dbReference type="RefSeq" id="WP_144745535.1">
    <property type="nucleotide sequence ID" value="NZ_VMNW02000003.1"/>
</dbReference>
<organism evidence="9 10">
    <name type="scientific">Amycolatopsis acidicola</name>
    <dbReference type="NCBI Taxonomy" id="2596893"/>
    <lineage>
        <taxon>Bacteria</taxon>
        <taxon>Bacillati</taxon>
        <taxon>Actinomycetota</taxon>
        <taxon>Actinomycetes</taxon>
        <taxon>Pseudonocardiales</taxon>
        <taxon>Pseudonocardiaceae</taxon>
        <taxon>Amycolatopsis</taxon>
    </lineage>
</organism>
<sequence length="307" mass="31487">MSTQEWTTTGISVAPGDTLALELVRVTEAAAIAAGRWVGRGERDNGRIAGTAAMREHLASVRMRGVVVIGDAGMEAGFGEGPVCDVCITVGDGALSAARDVPNSLSAIAVAERGAFYEPSPGAVMDKLAVGSDCADVVDITRPVADNLWAIAAAKGVRVPDLVVAVPNRPRHAALVRELRDAGARIHLLEGGDIAGAIAAARDDGPVDVLLGSGGAAGGVVAAAALSCIGGALQMRLRTDDVDKVLHTGDLVRGENILFCATGVTGSESLHGVRHHSGRTTTQSIVLCSNPRTARTIASERRLFPPD</sequence>
<dbReference type="AlphaFoldDB" id="A0A5N0VL40"/>
<evidence type="ECO:0000256" key="4">
    <source>
        <dbReference type="ARBA" id="ARBA00022723"/>
    </source>
</evidence>
<comment type="pathway">
    <text evidence="2">Carbohydrate biosynthesis; gluconeogenesis.</text>
</comment>
<proteinExistence type="inferred from homology"/>